<dbReference type="PANTHER" id="PTHR43794">
    <property type="entry name" value="AMINOHYDROLASE SSNA-RELATED"/>
    <property type="match status" value="1"/>
</dbReference>
<dbReference type="InterPro" id="IPR050287">
    <property type="entry name" value="MTA/SAH_deaminase"/>
</dbReference>
<keyword evidence="1 3" id="KW-0378">Hydrolase</keyword>
<dbReference type="AlphaFoldDB" id="A0A517DXW0"/>
<dbReference type="RefSeq" id="WP_144351610.1">
    <property type="nucleotide sequence ID" value="NZ_CP036259.1"/>
</dbReference>
<dbReference type="NCBIfam" id="TIGR03314">
    <property type="entry name" value="Se_ssnA"/>
    <property type="match status" value="1"/>
</dbReference>
<dbReference type="Gene3D" id="2.30.40.10">
    <property type="entry name" value="Urease, subunit C, domain 1"/>
    <property type="match status" value="1"/>
</dbReference>
<dbReference type="Gene3D" id="3.20.20.140">
    <property type="entry name" value="Metal-dependent hydrolases"/>
    <property type="match status" value="1"/>
</dbReference>
<dbReference type="EMBL" id="CP036259">
    <property type="protein sequence ID" value="QDR82195.1"/>
    <property type="molecule type" value="Genomic_DNA"/>
</dbReference>
<keyword evidence="4" id="KW-1185">Reference proteome</keyword>
<accession>A0A517DXW0</accession>
<feature type="domain" description="Amidohydrolase-related" evidence="2">
    <location>
        <begin position="53"/>
        <end position="410"/>
    </location>
</feature>
<evidence type="ECO:0000313" key="4">
    <source>
        <dbReference type="Proteomes" id="UP000320776"/>
    </source>
</evidence>
<evidence type="ECO:0000256" key="1">
    <source>
        <dbReference type="ARBA" id="ARBA00022801"/>
    </source>
</evidence>
<dbReference type="InterPro" id="IPR006680">
    <property type="entry name" value="Amidohydro-rel"/>
</dbReference>
<dbReference type="Proteomes" id="UP000320776">
    <property type="component" value="Chromosome"/>
</dbReference>
<dbReference type="GO" id="GO:0016810">
    <property type="term" value="F:hydrolase activity, acting on carbon-nitrogen (but not peptide) bonds"/>
    <property type="evidence" value="ECO:0007669"/>
    <property type="project" value="InterPro"/>
</dbReference>
<dbReference type="InterPro" id="IPR017700">
    <property type="entry name" value="Aminohydrolase_SsnA"/>
</dbReference>
<dbReference type="InterPro" id="IPR011059">
    <property type="entry name" value="Metal-dep_hydrolase_composite"/>
</dbReference>
<sequence length="442" mass="48311">MLVLKNATVVEFYPASIRPGVDIVVDGSKIIAAGAGAAAGIEADRVLDLRGKIVMPGIVCSHNHFYSGLARGITARIAPSPDFISVLKNLWWRLDLAIDEEILYYSGLVCSLEAIRCGTTAVIDHHASPAFIKGSLKTLKQAFEETGLRGIACYETTDRNAGRREVEAGVQENVDFAELCEADKAAAGGNHLVEAMIGGHAPVTMPDAALELMRDAVQATGRGIHVHVAEDRYDVSHSHHLYGQDVIVRLQEFGLINDKALLVHGIYLSDRDIAIINDADAFLAHNARSNMNNAVGYSPKLPLYNNLVLGTDGMGSNMWEEMRFAYFKHKDAGGPLWPDSYLKFLYNGNEILKRYFAADFGRVAPGCKADLAVLDYQAPTPLVPGNIGGHIAFGLDSRDVTDVIINGKIVLENRQFPFAVRPVYEQARKAAQRLWDNMDKLP</sequence>
<proteinExistence type="predicted"/>
<protein>
    <submittedName>
        <fullName evidence="3">Aminohydrolase SsnA</fullName>
        <ecNumber evidence="3">3.-.-.-</ecNumber>
    </submittedName>
</protein>
<dbReference type="InterPro" id="IPR032466">
    <property type="entry name" value="Metal_Hydrolase"/>
</dbReference>
<reference evidence="3 4" key="1">
    <citation type="submission" date="2019-02" db="EMBL/GenBank/DDBJ databases">
        <title>Closed genome of Sporomusa termitida DSM 4440.</title>
        <authorList>
            <person name="Poehlein A."/>
            <person name="Daniel R."/>
        </authorList>
    </citation>
    <scope>NUCLEOTIDE SEQUENCE [LARGE SCALE GENOMIC DNA]</scope>
    <source>
        <strain evidence="3 4">DSM 4440</strain>
    </source>
</reference>
<evidence type="ECO:0000313" key="3">
    <source>
        <dbReference type="EMBL" id="QDR82195.1"/>
    </source>
</evidence>
<dbReference type="SUPFAM" id="SSF51338">
    <property type="entry name" value="Composite domain of metallo-dependent hydrolases"/>
    <property type="match status" value="1"/>
</dbReference>
<name>A0A517DXW0_9FIRM</name>
<gene>
    <name evidence="3" type="primary">ssnA</name>
    <name evidence="3" type="ORF">SPTER_36170</name>
</gene>
<organism evidence="3 4">
    <name type="scientific">Sporomusa termitida</name>
    <dbReference type="NCBI Taxonomy" id="2377"/>
    <lineage>
        <taxon>Bacteria</taxon>
        <taxon>Bacillati</taxon>
        <taxon>Bacillota</taxon>
        <taxon>Negativicutes</taxon>
        <taxon>Selenomonadales</taxon>
        <taxon>Sporomusaceae</taxon>
        <taxon>Sporomusa</taxon>
    </lineage>
</organism>
<dbReference type="Pfam" id="PF01979">
    <property type="entry name" value="Amidohydro_1"/>
    <property type="match status" value="1"/>
</dbReference>
<dbReference type="SUPFAM" id="SSF51556">
    <property type="entry name" value="Metallo-dependent hydrolases"/>
    <property type="match status" value="1"/>
</dbReference>
<evidence type="ECO:0000259" key="2">
    <source>
        <dbReference type="Pfam" id="PF01979"/>
    </source>
</evidence>
<dbReference type="EC" id="3.-.-.-" evidence="3"/>
<dbReference type="KEGG" id="sted:SPTER_36170"/>
<dbReference type="OrthoDB" id="9807210at2"/>
<dbReference type="PANTHER" id="PTHR43794:SF11">
    <property type="entry name" value="AMIDOHYDROLASE-RELATED DOMAIN-CONTAINING PROTEIN"/>
    <property type="match status" value="1"/>
</dbReference>
<dbReference type="NCBIfam" id="NF005540">
    <property type="entry name" value="PRK07203.1"/>
    <property type="match status" value="1"/>
</dbReference>